<dbReference type="InterPro" id="IPR007419">
    <property type="entry name" value="BFD-like_2Fe2S-bd_dom"/>
</dbReference>
<dbReference type="InterPro" id="IPR041854">
    <property type="entry name" value="BFD-like_2Fe2S-bd_dom_sf"/>
</dbReference>
<dbReference type="Pfam" id="PF04324">
    <property type="entry name" value="Fer2_BFD"/>
    <property type="match status" value="1"/>
</dbReference>
<evidence type="ECO:0000259" key="10">
    <source>
        <dbReference type="Pfam" id="PF04324"/>
    </source>
</evidence>
<dbReference type="EMBL" id="JAAOIV010000012">
    <property type="protein sequence ID" value="NHN57128.1"/>
    <property type="molecule type" value="Genomic_DNA"/>
</dbReference>
<dbReference type="PANTHER" id="PTHR43809:SF1">
    <property type="entry name" value="NITRITE REDUCTASE (NADH) LARGE SUBUNIT"/>
    <property type="match status" value="1"/>
</dbReference>
<dbReference type="PANTHER" id="PTHR43809">
    <property type="entry name" value="NITRITE REDUCTASE (NADH) LARGE SUBUNIT"/>
    <property type="match status" value="1"/>
</dbReference>
<dbReference type="InterPro" id="IPR036188">
    <property type="entry name" value="FAD/NAD-bd_sf"/>
</dbReference>
<dbReference type="PRINTS" id="PR00368">
    <property type="entry name" value="FADPNR"/>
</dbReference>
<evidence type="ECO:0000259" key="11">
    <source>
        <dbReference type="Pfam" id="PF07992"/>
    </source>
</evidence>
<dbReference type="Gene3D" id="1.10.10.1100">
    <property type="entry name" value="BFD-like [2Fe-2S]-binding domain"/>
    <property type="match status" value="1"/>
</dbReference>
<evidence type="ECO:0000256" key="9">
    <source>
        <dbReference type="ARBA" id="ARBA00023014"/>
    </source>
</evidence>
<dbReference type="SUPFAM" id="SSF51905">
    <property type="entry name" value="FAD/NAD(P)-binding domain"/>
    <property type="match status" value="1"/>
</dbReference>
<dbReference type="Proteomes" id="UP000744769">
    <property type="component" value="Unassembled WGS sequence"/>
</dbReference>
<organism evidence="12 13">
    <name type="scientific">Metallococcus carri</name>
    <dbReference type="NCBI Taxonomy" id="1656884"/>
    <lineage>
        <taxon>Bacteria</taxon>
        <taxon>Bacillati</taxon>
        <taxon>Actinomycetota</taxon>
        <taxon>Actinomycetes</taxon>
        <taxon>Micrococcales</taxon>
        <taxon>Dermacoccaceae</taxon>
        <taxon>Metallococcus</taxon>
    </lineage>
</organism>
<evidence type="ECO:0000256" key="2">
    <source>
        <dbReference type="ARBA" id="ARBA00001966"/>
    </source>
</evidence>
<keyword evidence="13" id="KW-1185">Reference proteome</keyword>
<evidence type="ECO:0000256" key="5">
    <source>
        <dbReference type="ARBA" id="ARBA00022617"/>
    </source>
</evidence>
<reference evidence="12" key="1">
    <citation type="submission" date="2020-03" db="EMBL/GenBank/DDBJ databases">
        <title>Draft sequencing of Calidifontibacter sp. DB0510.</title>
        <authorList>
            <person name="Kim D.-U."/>
        </authorList>
    </citation>
    <scope>NUCLEOTIDE SEQUENCE</scope>
    <source>
        <strain evidence="12">DB0510</strain>
    </source>
</reference>
<feature type="domain" description="BFD-like [2Fe-2S]-binding" evidence="10">
    <location>
        <begin position="415"/>
        <end position="460"/>
    </location>
</feature>
<keyword evidence="9" id="KW-0411">Iron-sulfur</keyword>
<dbReference type="InterPro" id="IPR023753">
    <property type="entry name" value="FAD/NAD-binding_dom"/>
</dbReference>
<keyword evidence="6" id="KW-0479">Metal-binding</keyword>
<comment type="similarity">
    <text evidence="4">Belongs to the nitrite and sulfite reductase 4Fe-4S domain family.</text>
</comment>
<name>A0A967B2J8_9MICO</name>
<dbReference type="PRINTS" id="PR00411">
    <property type="entry name" value="PNDRDTASEI"/>
</dbReference>
<evidence type="ECO:0000256" key="4">
    <source>
        <dbReference type="ARBA" id="ARBA00010429"/>
    </source>
</evidence>
<dbReference type="Pfam" id="PF07992">
    <property type="entry name" value="Pyr_redox_2"/>
    <property type="match status" value="1"/>
</dbReference>
<evidence type="ECO:0000256" key="3">
    <source>
        <dbReference type="ARBA" id="ARBA00005096"/>
    </source>
</evidence>
<proteinExistence type="inferred from homology"/>
<dbReference type="AlphaFoldDB" id="A0A967B2J8"/>
<dbReference type="RefSeq" id="WP_166198069.1">
    <property type="nucleotide sequence ID" value="NZ_JAAOIV010000012.1"/>
</dbReference>
<comment type="pathway">
    <text evidence="3">Nitrogen metabolism; nitrate reduction (assimilation).</text>
</comment>
<feature type="domain" description="FAD/NAD(P)-binding" evidence="11">
    <location>
        <begin position="5"/>
        <end position="280"/>
    </location>
</feature>
<evidence type="ECO:0000313" key="13">
    <source>
        <dbReference type="Proteomes" id="UP000744769"/>
    </source>
</evidence>
<keyword evidence="5" id="KW-0349">Heme</keyword>
<evidence type="ECO:0000256" key="8">
    <source>
        <dbReference type="ARBA" id="ARBA00023004"/>
    </source>
</evidence>
<dbReference type="GO" id="GO:0016491">
    <property type="term" value="F:oxidoreductase activity"/>
    <property type="evidence" value="ECO:0007669"/>
    <property type="project" value="UniProtKB-KW"/>
</dbReference>
<gene>
    <name evidence="12" type="ORF">G9U51_15260</name>
</gene>
<dbReference type="InterPro" id="IPR052034">
    <property type="entry name" value="NasD-like"/>
</dbReference>
<sequence length="486" mass="50659">MTPHRVVVVGHGMVAHRFVDDLTRATRRTGRPVEVTVLGGEPHTAYNRLMLSEVIAGRARLAGLTLPEHEDVDVRTGVSAVAVDRSRQVVHDSDGAQHSYDTVVLATGAGPRMPLDARGLHGVKALRTIDDCRELIAAASPGRPMIVLGGGLLGIELACGLRTRDVEVTIVHRADHLMEAQLDPTSADVVRNQLERNGIRVRLGVEVDRLEGESGRVTSAVLSDGNSVAADIVVACAGVTPRIELARAAGLQTRRGVVVGNDCRSITDASVAAIGDCAEPPEGCAGLLAPGWRQAAMLAAEIAGDLPPAEHRTDDVIQLKAAGLSVVLLGRVDPAHRVVRLSDDSIGRCLTLAVDDGVVTGAVCVGAADIAADLVSTYERGLPVPLDPAQLLVRAVAGTSAPAPSPRSMPASATVCRCNGVTKQAIVEAHVDGAHSVEQIAARTRATTGCGGCRDAVQGICQWMAEVDPSLHDRNMHATGSETSVS</sequence>
<comment type="cofactor">
    <cofactor evidence="2">
        <name>[4Fe-4S] cluster</name>
        <dbReference type="ChEBI" id="CHEBI:49883"/>
    </cofactor>
</comment>
<dbReference type="Gene3D" id="3.50.50.60">
    <property type="entry name" value="FAD/NAD(P)-binding domain"/>
    <property type="match status" value="2"/>
</dbReference>
<evidence type="ECO:0000256" key="6">
    <source>
        <dbReference type="ARBA" id="ARBA00022723"/>
    </source>
</evidence>
<protein>
    <submittedName>
        <fullName evidence="12">NAD(P)/FAD-dependent oxidoreductase</fullName>
    </submittedName>
</protein>
<keyword evidence="7" id="KW-0560">Oxidoreductase</keyword>
<evidence type="ECO:0000256" key="1">
    <source>
        <dbReference type="ARBA" id="ARBA00001929"/>
    </source>
</evidence>
<evidence type="ECO:0000256" key="7">
    <source>
        <dbReference type="ARBA" id="ARBA00023002"/>
    </source>
</evidence>
<comment type="caution">
    <text evidence="12">The sequence shown here is derived from an EMBL/GenBank/DDBJ whole genome shotgun (WGS) entry which is preliminary data.</text>
</comment>
<dbReference type="GO" id="GO:0051536">
    <property type="term" value="F:iron-sulfur cluster binding"/>
    <property type="evidence" value="ECO:0007669"/>
    <property type="project" value="UniProtKB-KW"/>
</dbReference>
<comment type="cofactor">
    <cofactor evidence="1">
        <name>siroheme</name>
        <dbReference type="ChEBI" id="CHEBI:60052"/>
    </cofactor>
</comment>
<accession>A0A967B2J8</accession>
<evidence type="ECO:0000313" key="12">
    <source>
        <dbReference type="EMBL" id="NHN57128.1"/>
    </source>
</evidence>
<dbReference type="GO" id="GO:0046872">
    <property type="term" value="F:metal ion binding"/>
    <property type="evidence" value="ECO:0007669"/>
    <property type="project" value="UniProtKB-KW"/>
</dbReference>
<keyword evidence="8" id="KW-0408">Iron</keyword>